<dbReference type="CDD" id="cd18186">
    <property type="entry name" value="BTB_POZ_ZBTB_KLHL-like"/>
    <property type="match status" value="1"/>
</dbReference>
<dbReference type="InterPro" id="IPR011333">
    <property type="entry name" value="SKP1/BTB/POZ_sf"/>
</dbReference>
<reference evidence="3" key="1">
    <citation type="submission" date="2021-06" db="EMBL/GenBank/DDBJ databases">
        <authorList>
            <person name="Kallberg Y."/>
            <person name="Tangrot J."/>
            <person name="Rosling A."/>
        </authorList>
    </citation>
    <scope>NUCLEOTIDE SEQUENCE</scope>
    <source>
        <strain evidence="3">BR232B</strain>
    </source>
</reference>
<proteinExistence type="predicted"/>
<evidence type="ECO:0000256" key="1">
    <source>
        <dbReference type="SAM" id="MobiDB-lite"/>
    </source>
</evidence>
<dbReference type="AlphaFoldDB" id="A0A9N9BSC0"/>
<keyword evidence="4" id="KW-1185">Reference proteome</keyword>
<feature type="domain" description="BTB" evidence="2">
    <location>
        <begin position="214"/>
        <end position="321"/>
    </location>
</feature>
<dbReference type="InterPro" id="IPR000210">
    <property type="entry name" value="BTB/POZ_dom"/>
</dbReference>
<feature type="compositionally biased region" description="Low complexity" evidence="1">
    <location>
        <begin position="268"/>
        <end position="279"/>
    </location>
</feature>
<dbReference type="PROSITE" id="PS50097">
    <property type="entry name" value="BTB"/>
    <property type="match status" value="1"/>
</dbReference>
<dbReference type="CDD" id="cd14733">
    <property type="entry name" value="BACK"/>
    <property type="match status" value="1"/>
</dbReference>
<sequence length="426" mass="48083">MDTSPVSGSFLFTISDPARLSMPVYSPPFATSYNTFWQLEFHPISVDNPEYCALYLNAVANPQEQVTTQKWDGRSMLSAELFARLTTEQSTGPDAIMSLPMTQLNPNGNGRIELGYLSNYSIKNPSWGKRTLIERTHFNVNNVNNVNNVSPSVNRRYRIPINNNTPTKVELTIGVKFQSTEMAPCSFQAPLPGKPFPKEILQVLEADLNKSDRADVQFNLVEGVVFANSSVLCKRSEYFSNMLQGNWSESIIRSQKQRKRQRTPISVDDNIPHSISSPSSDDDVVEINSNIKYRINVPDIPKEAFLDMLRYLYTDQVSIPVGDEAYKAALDLFATADKYLLTDLRQRAKAEIYQLLSPDNVVDILFGTAWKWPDLKADLMAYIAENVRAVKESDSFKNLGDDSLAYPKSVELLKDLMVMLYEKNGE</sequence>
<dbReference type="Gene3D" id="3.30.710.10">
    <property type="entry name" value="Potassium Channel Kv1.1, Chain A"/>
    <property type="match status" value="1"/>
</dbReference>
<comment type="caution">
    <text evidence="3">The sequence shown here is derived from an EMBL/GenBank/DDBJ whole genome shotgun (WGS) entry which is preliminary data.</text>
</comment>
<dbReference type="SUPFAM" id="SSF49599">
    <property type="entry name" value="TRAF domain-like"/>
    <property type="match status" value="1"/>
</dbReference>
<dbReference type="SMART" id="SM00225">
    <property type="entry name" value="BTB"/>
    <property type="match status" value="1"/>
</dbReference>
<protein>
    <submittedName>
        <fullName evidence="3">3517_t:CDS:1</fullName>
    </submittedName>
</protein>
<dbReference type="Proteomes" id="UP000789739">
    <property type="component" value="Unassembled WGS sequence"/>
</dbReference>
<gene>
    <name evidence="3" type="ORF">PBRASI_LOCUS6290</name>
</gene>
<dbReference type="Pfam" id="PF00651">
    <property type="entry name" value="BTB"/>
    <property type="match status" value="1"/>
</dbReference>
<evidence type="ECO:0000313" key="3">
    <source>
        <dbReference type="EMBL" id="CAG8574646.1"/>
    </source>
</evidence>
<feature type="region of interest" description="Disordered" evidence="1">
    <location>
        <begin position="254"/>
        <end position="281"/>
    </location>
</feature>
<dbReference type="PANTHER" id="PTHR24413">
    <property type="entry name" value="SPECKLE-TYPE POZ PROTEIN"/>
    <property type="match status" value="1"/>
</dbReference>
<organism evidence="3 4">
    <name type="scientific">Paraglomus brasilianum</name>
    <dbReference type="NCBI Taxonomy" id="144538"/>
    <lineage>
        <taxon>Eukaryota</taxon>
        <taxon>Fungi</taxon>
        <taxon>Fungi incertae sedis</taxon>
        <taxon>Mucoromycota</taxon>
        <taxon>Glomeromycotina</taxon>
        <taxon>Glomeromycetes</taxon>
        <taxon>Paraglomerales</taxon>
        <taxon>Paraglomeraceae</taxon>
        <taxon>Paraglomus</taxon>
    </lineage>
</organism>
<dbReference type="EMBL" id="CAJVPI010000819">
    <property type="protein sequence ID" value="CAG8574646.1"/>
    <property type="molecule type" value="Genomic_DNA"/>
</dbReference>
<dbReference type="SUPFAM" id="SSF54695">
    <property type="entry name" value="POZ domain"/>
    <property type="match status" value="1"/>
</dbReference>
<dbReference type="OrthoDB" id="6359816at2759"/>
<evidence type="ECO:0000313" key="4">
    <source>
        <dbReference type="Proteomes" id="UP000789739"/>
    </source>
</evidence>
<accession>A0A9N9BSC0</accession>
<evidence type="ECO:0000259" key="2">
    <source>
        <dbReference type="PROSITE" id="PS50097"/>
    </source>
</evidence>
<name>A0A9N9BSC0_9GLOM</name>